<dbReference type="PANTHER" id="PTHR42718:SF23">
    <property type="entry name" value="MAJOR FACILITATOR SUPERFAMILY (MFS) PROFILE DOMAIN-CONTAINING PROTEIN"/>
    <property type="match status" value="1"/>
</dbReference>
<reference evidence="7" key="2">
    <citation type="submission" date="2023-05" db="EMBL/GenBank/DDBJ databases">
        <authorList>
            <consortium name="Lawrence Berkeley National Laboratory"/>
            <person name="Steindorff A."/>
            <person name="Hensen N."/>
            <person name="Bonometti L."/>
            <person name="Westerberg I."/>
            <person name="Brannstrom I.O."/>
            <person name="Guillou S."/>
            <person name="Cros-Aarteil S."/>
            <person name="Calhoun S."/>
            <person name="Haridas S."/>
            <person name="Kuo A."/>
            <person name="Mondo S."/>
            <person name="Pangilinan J."/>
            <person name="Riley R."/>
            <person name="Labutti K."/>
            <person name="Andreopoulos B."/>
            <person name="Lipzen A."/>
            <person name="Chen C."/>
            <person name="Yanf M."/>
            <person name="Daum C."/>
            <person name="Ng V."/>
            <person name="Clum A."/>
            <person name="Ohm R."/>
            <person name="Martin F."/>
            <person name="Silar P."/>
            <person name="Natvig D."/>
            <person name="Lalanne C."/>
            <person name="Gautier V."/>
            <person name="Ament-Velasquez S.L."/>
            <person name="Kruys A."/>
            <person name="Hutchinson M.I."/>
            <person name="Powell A.J."/>
            <person name="Barry K."/>
            <person name="Miller A.N."/>
            <person name="Grigoriev I.V."/>
            <person name="Debuchy R."/>
            <person name="Gladieux P."/>
            <person name="Thoren M.H."/>
            <person name="Johannesson H."/>
        </authorList>
    </citation>
    <scope>NUCLEOTIDE SEQUENCE</scope>
    <source>
        <strain evidence="7">CBS 731.68</strain>
    </source>
</reference>
<keyword evidence="8" id="KW-1185">Reference proteome</keyword>
<reference evidence="7" key="1">
    <citation type="journal article" date="2023" name="Mol. Phylogenet. Evol.">
        <title>Genome-scale phylogeny and comparative genomics of the fungal order Sordariales.</title>
        <authorList>
            <person name="Hensen N."/>
            <person name="Bonometti L."/>
            <person name="Westerberg I."/>
            <person name="Brannstrom I.O."/>
            <person name="Guillou S."/>
            <person name="Cros-Aarteil S."/>
            <person name="Calhoun S."/>
            <person name="Haridas S."/>
            <person name="Kuo A."/>
            <person name="Mondo S."/>
            <person name="Pangilinan J."/>
            <person name="Riley R."/>
            <person name="LaButti K."/>
            <person name="Andreopoulos B."/>
            <person name="Lipzen A."/>
            <person name="Chen C."/>
            <person name="Yan M."/>
            <person name="Daum C."/>
            <person name="Ng V."/>
            <person name="Clum A."/>
            <person name="Steindorff A."/>
            <person name="Ohm R.A."/>
            <person name="Martin F."/>
            <person name="Silar P."/>
            <person name="Natvig D.O."/>
            <person name="Lalanne C."/>
            <person name="Gautier V."/>
            <person name="Ament-Velasquez S.L."/>
            <person name="Kruys A."/>
            <person name="Hutchinson M.I."/>
            <person name="Powell A.J."/>
            <person name="Barry K."/>
            <person name="Miller A.N."/>
            <person name="Grigoriev I.V."/>
            <person name="Debuchy R."/>
            <person name="Gladieux P."/>
            <person name="Hiltunen Thoren M."/>
            <person name="Johannesson H."/>
        </authorList>
    </citation>
    <scope>NUCLEOTIDE SEQUENCE</scope>
    <source>
        <strain evidence="7">CBS 731.68</strain>
    </source>
</reference>
<dbReference type="RefSeq" id="XP_062649686.1">
    <property type="nucleotide sequence ID" value="XM_062797414.1"/>
</dbReference>
<dbReference type="EMBL" id="MU853225">
    <property type="protein sequence ID" value="KAK4125915.1"/>
    <property type="molecule type" value="Genomic_DNA"/>
</dbReference>
<comment type="subcellular location">
    <subcellularLocation>
        <location evidence="1">Membrane</location>
        <topology evidence="1">Multi-pass membrane protein</topology>
    </subcellularLocation>
</comment>
<dbReference type="Pfam" id="PF07690">
    <property type="entry name" value="MFS_1"/>
    <property type="match status" value="1"/>
</dbReference>
<organism evidence="7 8">
    <name type="scientific">Parathielavia appendiculata</name>
    <dbReference type="NCBI Taxonomy" id="2587402"/>
    <lineage>
        <taxon>Eukaryota</taxon>
        <taxon>Fungi</taxon>
        <taxon>Dikarya</taxon>
        <taxon>Ascomycota</taxon>
        <taxon>Pezizomycotina</taxon>
        <taxon>Sordariomycetes</taxon>
        <taxon>Sordariomycetidae</taxon>
        <taxon>Sordariales</taxon>
        <taxon>Chaetomiaceae</taxon>
        <taxon>Parathielavia</taxon>
    </lineage>
</organism>
<evidence type="ECO:0000256" key="1">
    <source>
        <dbReference type="ARBA" id="ARBA00004141"/>
    </source>
</evidence>
<feature type="transmembrane region" description="Helical" evidence="5">
    <location>
        <begin position="319"/>
        <end position="340"/>
    </location>
</feature>
<dbReference type="GO" id="GO:0022857">
    <property type="term" value="F:transmembrane transporter activity"/>
    <property type="evidence" value="ECO:0007669"/>
    <property type="project" value="InterPro"/>
</dbReference>
<keyword evidence="4 5" id="KW-0472">Membrane</keyword>
<keyword evidence="3 5" id="KW-1133">Transmembrane helix</keyword>
<dbReference type="PROSITE" id="PS50850">
    <property type="entry name" value="MFS"/>
    <property type="match status" value="1"/>
</dbReference>
<dbReference type="AlphaFoldDB" id="A0AAN6Z505"/>
<feature type="transmembrane region" description="Helical" evidence="5">
    <location>
        <begin position="154"/>
        <end position="172"/>
    </location>
</feature>
<accession>A0AAN6Z505</accession>
<feature type="transmembrane region" description="Helical" evidence="5">
    <location>
        <begin position="24"/>
        <end position="43"/>
    </location>
</feature>
<feature type="transmembrane region" description="Helical" evidence="5">
    <location>
        <begin position="88"/>
        <end position="107"/>
    </location>
</feature>
<dbReference type="SUPFAM" id="SSF103473">
    <property type="entry name" value="MFS general substrate transporter"/>
    <property type="match status" value="1"/>
</dbReference>
<dbReference type="InterPro" id="IPR036259">
    <property type="entry name" value="MFS_trans_sf"/>
</dbReference>
<dbReference type="InterPro" id="IPR020846">
    <property type="entry name" value="MFS_dom"/>
</dbReference>
<dbReference type="Gene3D" id="1.20.1250.20">
    <property type="entry name" value="MFS general substrate transporter like domains"/>
    <property type="match status" value="2"/>
</dbReference>
<name>A0AAN6Z505_9PEZI</name>
<evidence type="ECO:0000256" key="2">
    <source>
        <dbReference type="ARBA" id="ARBA00022692"/>
    </source>
</evidence>
<feature type="domain" description="Major facilitator superfamily (MFS) profile" evidence="6">
    <location>
        <begin position="1"/>
        <end position="383"/>
    </location>
</feature>
<dbReference type="GeneID" id="87834187"/>
<dbReference type="Proteomes" id="UP001302602">
    <property type="component" value="Unassembled WGS sequence"/>
</dbReference>
<dbReference type="PANTHER" id="PTHR42718">
    <property type="entry name" value="MAJOR FACILITATOR SUPERFAMILY MULTIDRUG TRANSPORTER MFSC"/>
    <property type="match status" value="1"/>
</dbReference>
<evidence type="ECO:0000256" key="5">
    <source>
        <dbReference type="SAM" id="Phobius"/>
    </source>
</evidence>
<keyword evidence="2 5" id="KW-0812">Transmembrane</keyword>
<dbReference type="InterPro" id="IPR011701">
    <property type="entry name" value="MFS"/>
</dbReference>
<feature type="transmembrane region" description="Helical" evidence="5">
    <location>
        <begin position="279"/>
        <end position="298"/>
    </location>
</feature>
<feature type="transmembrane region" description="Helical" evidence="5">
    <location>
        <begin position="55"/>
        <end position="82"/>
    </location>
</feature>
<dbReference type="GO" id="GO:0016020">
    <property type="term" value="C:membrane"/>
    <property type="evidence" value="ECO:0007669"/>
    <property type="project" value="UniProtKB-SubCell"/>
</dbReference>
<proteinExistence type="predicted"/>
<comment type="caution">
    <text evidence="7">The sequence shown here is derived from an EMBL/GenBank/DDBJ whole genome shotgun (WGS) entry which is preliminary data.</text>
</comment>
<evidence type="ECO:0000256" key="4">
    <source>
        <dbReference type="ARBA" id="ARBA00023136"/>
    </source>
</evidence>
<evidence type="ECO:0000313" key="7">
    <source>
        <dbReference type="EMBL" id="KAK4125915.1"/>
    </source>
</evidence>
<gene>
    <name evidence="7" type="ORF">N657DRAFT_709146</name>
</gene>
<evidence type="ECO:0000256" key="3">
    <source>
        <dbReference type="ARBA" id="ARBA00022989"/>
    </source>
</evidence>
<protein>
    <submittedName>
        <fullName evidence="7">MFS general substrate transporter</fullName>
    </submittedName>
</protein>
<feature type="transmembrane region" description="Helical" evidence="5">
    <location>
        <begin position="128"/>
        <end position="148"/>
    </location>
</feature>
<evidence type="ECO:0000313" key="8">
    <source>
        <dbReference type="Proteomes" id="UP001302602"/>
    </source>
</evidence>
<evidence type="ECO:0000259" key="6">
    <source>
        <dbReference type="PROSITE" id="PS50850"/>
    </source>
</evidence>
<sequence length="413" mass="44467">MSSFSGLALLVAWTQDPFWMDVVCGILGVSAAMVVPPAIDIMGAAYETPSKRKNLAFSAFSAGNPLGFVFGSVVSGLATMVFNWRASFVLITTLWVLFTVLAGFTVPKVEAFPAEQPFGERVSRFVKAFDFVGTALTILGTGLLTAGITRTAHIIAILVVIGVLLLAVFAYWETYPYPLMPPQLWRDRNFTFVRVFLHMCLLLLRRPFWLAFFMQELQRLSPITAAVQLLTQAIAGLIYNVIAGSVLHCINNTLVLALGSSTYVASNALMALMRPDSPYWAFIFPALILSVVGADFQFNVANMYVMQSLPSHQQALAGGIFNTLFWLGAAIALGATTAVFTSATGTPEAMADPMLPYARAFQVPIGLSAGSFLFLPFVRLGTQGHAPGSAPVGDSNLEGKELVAFPVVSVGEK</sequence>
<feature type="transmembrane region" description="Helical" evidence="5">
    <location>
        <begin position="360"/>
        <end position="378"/>
    </location>
</feature>
<feature type="transmembrane region" description="Helical" evidence="5">
    <location>
        <begin position="192"/>
        <end position="214"/>
    </location>
</feature>